<evidence type="ECO:0000313" key="10">
    <source>
        <dbReference type="EMBL" id="KAH9289038.1"/>
    </source>
</evidence>
<feature type="coiled-coil region" evidence="7">
    <location>
        <begin position="289"/>
        <end position="336"/>
    </location>
</feature>
<keyword evidence="4" id="KW-0238">DNA-binding</keyword>
<feature type="region of interest" description="Disordered" evidence="8">
    <location>
        <begin position="75"/>
        <end position="100"/>
    </location>
</feature>
<keyword evidence="6" id="KW-0539">Nucleus</keyword>
<dbReference type="GO" id="GO:0003677">
    <property type="term" value="F:DNA binding"/>
    <property type="evidence" value="ECO:0007669"/>
    <property type="project" value="UniProtKB-KW"/>
</dbReference>
<evidence type="ECO:0000256" key="1">
    <source>
        <dbReference type="ARBA" id="ARBA00004123"/>
    </source>
</evidence>
<evidence type="ECO:0000256" key="8">
    <source>
        <dbReference type="SAM" id="MobiDB-lite"/>
    </source>
</evidence>
<dbReference type="AlphaFoldDB" id="A0AA38C3W0"/>
<evidence type="ECO:0000256" key="5">
    <source>
        <dbReference type="ARBA" id="ARBA00023163"/>
    </source>
</evidence>
<dbReference type="PROSITE" id="PS50090">
    <property type="entry name" value="MYB_LIKE"/>
    <property type="match status" value="2"/>
</dbReference>
<evidence type="ECO:0000259" key="9">
    <source>
        <dbReference type="PROSITE" id="PS50090"/>
    </source>
</evidence>
<feature type="compositionally biased region" description="Polar residues" evidence="8">
    <location>
        <begin position="235"/>
        <end position="259"/>
    </location>
</feature>
<sequence length="697" mass="79009">MQSGIEYNEAVPDQIQQFMDGRGQVHIPSLMFSTFNNPHGNFPSPTKQLMQQQVLNALQSPQNKIFSNTPLKQKVQGGQEGYTDEDINAVGDPGDKNSEANRWPREETLALLRIRADMDAHMKDSNFKGPVWETVSRKLAELGFSRNAKKCKEKFENVNKYYKKTKEGRTNRQDGKSYRFFSELEALRAGIAAKTGGIDNPTNGIASNEIMTCNKNGHGNSTLVEIAEIDRQQEKTTVQSSSGTGKNSRQNMSSDTTSGEELGDLKLDRQINKKKRKRKQNLGSIKAYLENMVKQVMEHQEKLQQTLLEAIEERDQDRLQREEAWKRQEMARLNRQTEQRAQEHAVQSSRTTAIIVLLQKFTGENLKLNPETMPKPSPPNTQEVGKYINARETRDPHCKRWPKSEVCALIQLRSDMERRFKESGPKVTLWEEVSTAMAGMGFNRSAKRCKEKWENINKYFRKTKGSFKKRPLNTKTCPYFHQLDTLYGTGLLPSAGYAKSENRLETHNSNPGPLTNIHKDGYQGKSNELQINNQNSELLAIIPSSNQVPIPGNNALSDSVELLTQKSMKWNNNIIHTIDNNQAVSLNSKSVDDFSGSSNKNSLGSRFKMDGPVKEILENKHNQEKVYFNGFDRSEQEVLIGNEGHQHHQHPQKIQKIQALKHAEEHQHSHANASQSALMDLVHKLSATYSICPPATT</sequence>
<evidence type="ECO:0000256" key="2">
    <source>
        <dbReference type="ARBA" id="ARBA00022737"/>
    </source>
</evidence>
<organism evidence="10 11">
    <name type="scientific">Taxus chinensis</name>
    <name type="common">Chinese yew</name>
    <name type="synonym">Taxus wallichiana var. chinensis</name>
    <dbReference type="NCBI Taxonomy" id="29808"/>
    <lineage>
        <taxon>Eukaryota</taxon>
        <taxon>Viridiplantae</taxon>
        <taxon>Streptophyta</taxon>
        <taxon>Embryophyta</taxon>
        <taxon>Tracheophyta</taxon>
        <taxon>Spermatophyta</taxon>
        <taxon>Pinopsida</taxon>
        <taxon>Pinidae</taxon>
        <taxon>Conifers II</taxon>
        <taxon>Cupressales</taxon>
        <taxon>Taxaceae</taxon>
        <taxon>Taxus</taxon>
    </lineage>
</organism>
<name>A0AA38C3W0_TAXCH</name>
<keyword evidence="11" id="KW-1185">Reference proteome</keyword>
<evidence type="ECO:0000256" key="6">
    <source>
        <dbReference type="ARBA" id="ARBA00023242"/>
    </source>
</evidence>
<evidence type="ECO:0000256" key="7">
    <source>
        <dbReference type="SAM" id="Coils"/>
    </source>
</evidence>
<keyword evidence="5" id="KW-0804">Transcription</keyword>
<evidence type="ECO:0000256" key="4">
    <source>
        <dbReference type="ARBA" id="ARBA00023125"/>
    </source>
</evidence>
<feature type="domain" description="Myb-like" evidence="9">
    <location>
        <begin position="400"/>
        <end position="457"/>
    </location>
</feature>
<dbReference type="Proteomes" id="UP000824469">
    <property type="component" value="Unassembled WGS sequence"/>
</dbReference>
<feature type="domain" description="Myb-like" evidence="9">
    <location>
        <begin position="95"/>
        <end position="159"/>
    </location>
</feature>
<protein>
    <recommendedName>
        <fullName evidence="9">Myb-like domain-containing protein</fullName>
    </recommendedName>
</protein>
<dbReference type="SMART" id="SM00717">
    <property type="entry name" value="SANT"/>
    <property type="match status" value="2"/>
</dbReference>
<dbReference type="GO" id="GO:0005634">
    <property type="term" value="C:nucleus"/>
    <property type="evidence" value="ECO:0007669"/>
    <property type="project" value="UniProtKB-SubCell"/>
</dbReference>
<dbReference type="OMA" id="DKNSEAN"/>
<dbReference type="CDD" id="cd12203">
    <property type="entry name" value="GT1"/>
    <property type="match status" value="2"/>
</dbReference>
<comment type="subcellular location">
    <subcellularLocation>
        <location evidence="1">Nucleus</location>
    </subcellularLocation>
</comment>
<dbReference type="GO" id="GO:0006355">
    <property type="term" value="P:regulation of DNA-templated transcription"/>
    <property type="evidence" value="ECO:0007669"/>
    <property type="project" value="UniProtKB-ARBA"/>
</dbReference>
<dbReference type="FunFam" id="1.10.10.60:FF:000092">
    <property type="entry name" value="Trihelix transcription factor GT-2"/>
    <property type="match status" value="1"/>
</dbReference>
<dbReference type="InterPro" id="IPR001005">
    <property type="entry name" value="SANT/Myb"/>
</dbReference>
<accession>A0AA38C3W0</accession>
<dbReference type="PANTHER" id="PTHR21654">
    <property type="entry name" value="FI21293P1"/>
    <property type="match status" value="1"/>
</dbReference>
<reference evidence="10 11" key="1">
    <citation type="journal article" date="2021" name="Nat. Plants">
        <title>The Taxus genome provides insights into paclitaxel biosynthesis.</title>
        <authorList>
            <person name="Xiong X."/>
            <person name="Gou J."/>
            <person name="Liao Q."/>
            <person name="Li Y."/>
            <person name="Zhou Q."/>
            <person name="Bi G."/>
            <person name="Li C."/>
            <person name="Du R."/>
            <person name="Wang X."/>
            <person name="Sun T."/>
            <person name="Guo L."/>
            <person name="Liang H."/>
            <person name="Lu P."/>
            <person name="Wu Y."/>
            <person name="Zhang Z."/>
            <person name="Ro D.K."/>
            <person name="Shang Y."/>
            <person name="Huang S."/>
            <person name="Yan J."/>
        </authorList>
    </citation>
    <scope>NUCLEOTIDE SEQUENCE [LARGE SCALE GENOMIC DNA]</scope>
    <source>
        <strain evidence="10">Ta-2019</strain>
    </source>
</reference>
<gene>
    <name evidence="10" type="ORF">KI387_033155</name>
</gene>
<dbReference type="EMBL" id="JAHRHJ020003813">
    <property type="protein sequence ID" value="KAH9289038.1"/>
    <property type="molecule type" value="Genomic_DNA"/>
</dbReference>
<dbReference type="InterPro" id="IPR044822">
    <property type="entry name" value="Myb_DNA-bind_4"/>
</dbReference>
<comment type="caution">
    <text evidence="10">The sequence shown here is derived from an EMBL/GenBank/DDBJ whole genome shotgun (WGS) entry which is preliminary data.</text>
</comment>
<dbReference type="PANTHER" id="PTHR21654:SF84">
    <property type="entry name" value="SI:DKEY-66I24.7"/>
    <property type="match status" value="1"/>
</dbReference>
<keyword evidence="7" id="KW-0175">Coiled coil</keyword>
<evidence type="ECO:0000256" key="3">
    <source>
        <dbReference type="ARBA" id="ARBA00023015"/>
    </source>
</evidence>
<proteinExistence type="predicted"/>
<dbReference type="FunFam" id="1.10.10.60:FF:000061">
    <property type="entry name" value="Trihelix transcription factor GT-2"/>
    <property type="match status" value="1"/>
</dbReference>
<evidence type="ECO:0000313" key="11">
    <source>
        <dbReference type="Proteomes" id="UP000824469"/>
    </source>
</evidence>
<feature type="region of interest" description="Disordered" evidence="8">
    <location>
        <begin position="232"/>
        <end position="279"/>
    </location>
</feature>
<keyword evidence="3" id="KW-0805">Transcription regulation</keyword>
<keyword evidence="2" id="KW-0677">Repeat</keyword>
<dbReference type="Pfam" id="PF13837">
    <property type="entry name" value="Myb_DNA-bind_4"/>
    <property type="match status" value="2"/>
</dbReference>
<dbReference type="Gene3D" id="1.10.10.60">
    <property type="entry name" value="Homeodomain-like"/>
    <property type="match status" value="2"/>
</dbReference>